<gene>
    <name evidence="1" type="ORF">MPL1032_360028</name>
</gene>
<evidence type="ECO:0000313" key="2">
    <source>
        <dbReference type="Proteomes" id="UP000182888"/>
    </source>
</evidence>
<dbReference type="EMBL" id="CCND01000030">
    <property type="protein sequence ID" value="CDX61207.1"/>
    <property type="molecule type" value="Genomic_DNA"/>
</dbReference>
<reference evidence="2" key="1">
    <citation type="submission" date="2014-08" db="EMBL/GenBank/DDBJ databases">
        <authorList>
            <person name="Edwards T."/>
        </authorList>
    </citation>
    <scope>NUCLEOTIDE SEQUENCE [LARGE SCALE GENOMIC DNA]</scope>
</reference>
<sequence length="93" mass="10875">MVRIALRRILVISNFPLFKFRSRRSMAVFVRFGFDLMALRRDFVSKWQPSLWRRAKVAAPLASYDGSFAYKCFEGGRSRYWPDACVQCGGNDR</sequence>
<name>A0A0K2W4B7_MESPL</name>
<dbReference type="Proteomes" id="UP000182888">
    <property type="component" value="Unassembled WGS sequence"/>
</dbReference>
<proteinExistence type="predicted"/>
<evidence type="ECO:0000313" key="1">
    <source>
        <dbReference type="EMBL" id="CDX61207.1"/>
    </source>
</evidence>
<protein>
    <submittedName>
        <fullName evidence="1">Uncharacterized protein</fullName>
    </submittedName>
</protein>
<organism evidence="1 2">
    <name type="scientific">Mesorhizobium plurifarium</name>
    <dbReference type="NCBI Taxonomy" id="69974"/>
    <lineage>
        <taxon>Bacteria</taxon>
        <taxon>Pseudomonadati</taxon>
        <taxon>Pseudomonadota</taxon>
        <taxon>Alphaproteobacteria</taxon>
        <taxon>Hyphomicrobiales</taxon>
        <taxon>Phyllobacteriaceae</taxon>
        <taxon>Mesorhizobium</taxon>
    </lineage>
</organism>
<dbReference type="AlphaFoldDB" id="A0A0K2W4B7"/>
<accession>A0A0K2W4B7</accession>